<sequence>MKIMLTIILSLVSVFGYSCSCKDWFDTSVLERINQTDQIFEGIVNEVTTLDDKTLTIEFLLKRKIKGVDSLDVIVIQTSSGMCGSEFKQGENWLIFSNSNYTGVCSGNFQLFQNSFSEFPVSKASEKYKFYISKLQKFLNELSDLKTQREFVELDKNDMIIAKGEIGADKNPVNGWFYKNSVIKN</sequence>
<dbReference type="OrthoDB" id="1188937at2"/>
<evidence type="ECO:0008006" key="3">
    <source>
        <dbReference type="Google" id="ProtNLM"/>
    </source>
</evidence>
<proteinExistence type="predicted"/>
<evidence type="ECO:0000313" key="1">
    <source>
        <dbReference type="EMBL" id="QCY71139.1"/>
    </source>
</evidence>
<evidence type="ECO:0000313" key="2">
    <source>
        <dbReference type="Proteomes" id="UP000309016"/>
    </source>
</evidence>
<organism evidence="1 2">
    <name type="scientific">Antarcticibacterium flavum</name>
    <dbReference type="NCBI Taxonomy" id="2058175"/>
    <lineage>
        <taxon>Bacteria</taxon>
        <taxon>Pseudomonadati</taxon>
        <taxon>Bacteroidota</taxon>
        <taxon>Flavobacteriia</taxon>
        <taxon>Flavobacteriales</taxon>
        <taxon>Flavobacteriaceae</taxon>
        <taxon>Antarcticibacterium</taxon>
    </lineage>
</organism>
<protein>
    <recommendedName>
        <fullName evidence="3">Tissue inhibitor of metalloproteinase</fullName>
    </recommendedName>
</protein>
<accession>A0A5B7X6W9</accession>
<dbReference type="AlphaFoldDB" id="A0A5B7X6W9"/>
<dbReference type="EMBL" id="CP040812">
    <property type="protein sequence ID" value="QCY71139.1"/>
    <property type="molecule type" value="Genomic_DNA"/>
</dbReference>
<name>A0A5B7X6W9_9FLAO</name>
<keyword evidence="2" id="KW-1185">Reference proteome</keyword>
<dbReference type="RefSeq" id="WP_139067689.1">
    <property type="nucleotide sequence ID" value="NZ_CP040812.1"/>
</dbReference>
<reference evidence="1 2" key="1">
    <citation type="submission" date="2019-06" db="EMBL/GenBank/DDBJ databases">
        <title>Complete genome sequence of Antarcticibacterium flavum KCTC 52984T from an Antarctic marine sediment.</title>
        <authorList>
            <person name="Lee Y.M."/>
            <person name="Shin S.C."/>
        </authorList>
    </citation>
    <scope>NUCLEOTIDE SEQUENCE [LARGE SCALE GENOMIC DNA]</scope>
    <source>
        <strain evidence="1 2">KCTC 52984</strain>
    </source>
</reference>
<dbReference type="KEGG" id="afla:FHG64_18010"/>
<gene>
    <name evidence="1" type="ORF">FHG64_18010</name>
</gene>
<dbReference type="PROSITE" id="PS51257">
    <property type="entry name" value="PROKAR_LIPOPROTEIN"/>
    <property type="match status" value="1"/>
</dbReference>
<dbReference type="Proteomes" id="UP000309016">
    <property type="component" value="Chromosome"/>
</dbReference>